<organism evidence="3 4">
    <name type="scientific">Alicyclobacillus acidocaldarius subsp. acidocaldarius (strain ATCC 27009 / DSM 446 / BCRC 14685 / JCM 5260 / KCTC 1825 / NBRC 15652 / NCIMB 11725 / NRRL B-14509 / 104-IA)</name>
    <name type="common">Bacillus acidocaldarius</name>
    <dbReference type="NCBI Taxonomy" id="521098"/>
    <lineage>
        <taxon>Bacteria</taxon>
        <taxon>Bacillati</taxon>
        <taxon>Bacillota</taxon>
        <taxon>Bacilli</taxon>
        <taxon>Bacillales</taxon>
        <taxon>Alicyclobacillaceae</taxon>
        <taxon>Alicyclobacillus</taxon>
    </lineage>
</organism>
<proteinExistence type="predicted"/>
<evidence type="ECO:0000313" key="4">
    <source>
        <dbReference type="Proteomes" id="UP000001917"/>
    </source>
</evidence>
<reference evidence="4" key="1">
    <citation type="submission" date="2009-09" db="EMBL/GenBank/DDBJ databases">
        <title>The complete chromosome of Alicyclobacillus acidocaldarius subsp. acidocaldarius DSM 446.</title>
        <authorList>
            <consortium name="US DOE Joint Genome Institute (JGI-PGF)"/>
            <person name="Lucas S."/>
            <person name="Copeland A."/>
            <person name="Lapidus A."/>
            <person name="Glavina del Rio T."/>
            <person name="Dalin E."/>
            <person name="Tice H."/>
            <person name="Bruce D."/>
            <person name="Goodwin L."/>
            <person name="Pitluck S."/>
            <person name="Kyrpides N."/>
            <person name="Mavromatis K."/>
            <person name="Ivanova N."/>
            <person name="Ovchinnikova G."/>
            <person name="Chertkov O."/>
            <person name="Sims D."/>
            <person name="Brettin T."/>
            <person name="Detter J.C."/>
            <person name="Han C."/>
            <person name="Larimer F."/>
            <person name="Land M."/>
            <person name="Hauser L."/>
            <person name="Markowitz V."/>
            <person name="Cheng J.-F."/>
            <person name="Hugenholtz P."/>
            <person name="Woyke T."/>
            <person name="Wu D."/>
            <person name="Pukall R."/>
            <person name="Klenk H.-P."/>
            <person name="Eisen J.A."/>
        </authorList>
    </citation>
    <scope>NUCLEOTIDE SEQUENCE [LARGE SCALE GENOMIC DNA]</scope>
    <source>
        <strain evidence="4">ATCC 27009 / DSM 446 / BCRC 14685 / JCM 5260 / KCTC 1825 / NBRC 15652 / NCIMB 11725 / NRRL B-14509 / 104-IA</strain>
    </source>
</reference>
<reference evidence="3 4" key="2">
    <citation type="journal article" date="2010" name="Stand. Genomic Sci.">
        <title>Complete genome sequence of Alicyclobacillus acidocaldarius type strain (104-IA).</title>
        <authorList>
            <person name="Mavromatis K."/>
            <person name="Sikorski J."/>
            <person name="Lapidus A."/>
            <person name="Glavina Del Rio T."/>
            <person name="Copeland A."/>
            <person name="Tice H."/>
            <person name="Cheng J.F."/>
            <person name="Lucas S."/>
            <person name="Chen F."/>
            <person name="Nolan M."/>
            <person name="Bruce D."/>
            <person name="Goodwin L."/>
            <person name="Pitluck S."/>
            <person name="Ivanova N."/>
            <person name="Ovchinnikova G."/>
            <person name="Pati A."/>
            <person name="Chen A."/>
            <person name="Palaniappan K."/>
            <person name="Land M."/>
            <person name="Hauser L."/>
            <person name="Chang Y.J."/>
            <person name="Jeffries C.D."/>
            <person name="Chain P."/>
            <person name="Meincke L."/>
            <person name="Sims D."/>
            <person name="Chertkov O."/>
            <person name="Han C."/>
            <person name="Brettin T."/>
            <person name="Detter J.C."/>
            <person name="Wahrenburg C."/>
            <person name="Rohde M."/>
            <person name="Pukall R."/>
            <person name="Goker M."/>
            <person name="Bristow J."/>
            <person name="Eisen J.A."/>
            <person name="Markowitz V."/>
            <person name="Hugenholtz P."/>
            <person name="Klenk H.P."/>
            <person name="Kyrpides N.C."/>
        </authorList>
    </citation>
    <scope>NUCLEOTIDE SEQUENCE [LARGE SCALE GENOMIC DNA]</scope>
    <source>
        <strain evidence="4">ATCC 27009 / DSM 446 / BCRC 14685 / JCM 5260 / KCTC 1825 / NBRC 15652 / NCIMB 11725 / NRRL B-14509 / 104-IA</strain>
    </source>
</reference>
<evidence type="ECO:0000256" key="1">
    <source>
        <dbReference type="SAM" id="MobiDB-lite"/>
    </source>
</evidence>
<keyword evidence="2" id="KW-0472">Membrane</keyword>
<evidence type="ECO:0000313" key="3">
    <source>
        <dbReference type="EMBL" id="ACV58299.1"/>
    </source>
</evidence>
<sequence>MNAMSAVQQELRTRREAWGHTTPGRERDAREAERRAARRRLWNRVSFALCCIVSFAAVWWVAAKGAEIYELNDQHAKLQAAIAAQQAVNANLQMQVSELEQPAHILDVAINKLHMVYKNPVMIPTQGNGE</sequence>
<dbReference type="EMBL" id="CP001727">
    <property type="protein sequence ID" value="ACV58299.1"/>
    <property type="molecule type" value="Genomic_DNA"/>
</dbReference>
<dbReference type="Proteomes" id="UP000001917">
    <property type="component" value="Chromosome"/>
</dbReference>
<feature type="region of interest" description="Disordered" evidence="1">
    <location>
        <begin position="12"/>
        <end position="31"/>
    </location>
</feature>
<dbReference type="KEGG" id="aac:Aaci_1270"/>
<name>C8WW27_ALIAD</name>
<evidence type="ECO:0000256" key="2">
    <source>
        <dbReference type="SAM" id="Phobius"/>
    </source>
</evidence>
<dbReference type="HOGENOM" id="CLU_1965896_0_0_9"/>
<gene>
    <name evidence="3" type="ordered locus">Aaci_1270</name>
</gene>
<dbReference type="STRING" id="521098.Aaci_1270"/>
<dbReference type="Pfam" id="PF04977">
    <property type="entry name" value="DivIC"/>
    <property type="match status" value="1"/>
</dbReference>
<dbReference type="AlphaFoldDB" id="C8WW27"/>
<keyword evidence="2" id="KW-0812">Transmembrane</keyword>
<accession>C8WW27</accession>
<keyword evidence="2" id="KW-1133">Transmembrane helix</keyword>
<dbReference type="InterPro" id="IPR007060">
    <property type="entry name" value="FtsL/DivIC"/>
</dbReference>
<feature type="transmembrane region" description="Helical" evidence="2">
    <location>
        <begin position="41"/>
        <end position="62"/>
    </location>
</feature>
<keyword evidence="4" id="KW-1185">Reference proteome</keyword>
<protein>
    <submittedName>
        <fullName evidence="3">Septum formation initiator</fullName>
    </submittedName>
</protein>